<proteinExistence type="predicted"/>
<dbReference type="PANTHER" id="PTHR45644">
    <property type="entry name" value="AAA ATPASE, PUTATIVE (AFU_ORTHOLOGUE AFUA_2G12920)-RELATED-RELATED"/>
    <property type="match status" value="1"/>
</dbReference>
<dbReference type="Pfam" id="PF17862">
    <property type="entry name" value="AAA_lid_3"/>
    <property type="match status" value="1"/>
</dbReference>
<dbReference type="Gene3D" id="3.40.50.300">
    <property type="entry name" value="P-loop containing nucleotide triphosphate hydrolases"/>
    <property type="match status" value="1"/>
</dbReference>
<keyword evidence="4" id="KW-0067">ATP-binding</keyword>
<comment type="subcellular location">
    <subcellularLocation>
        <location evidence="1">Mitochondrion outer membrane</location>
        <topology evidence="1">Single-pass membrane protein</topology>
    </subcellularLocation>
</comment>
<dbReference type="InterPro" id="IPR003960">
    <property type="entry name" value="ATPase_AAA_CS"/>
</dbReference>
<dbReference type="InterPro" id="IPR003959">
    <property type="entry name" value="ATPase_AAA_core"/>
</dbReference>
<evidence type="ECO:0000313" key="7">
    <source>
        <dbReference type="EMBL" id="QBZ61039.1"/>
    </source>
</evidence>
<dbReference type="PANTHER" id="PTHR45644:SF56">
    <property type="entry name" value="AAA ATPASE, PUTATIVE (AFU_ORTHOLOGUE AFUA_2G12920)-RELATED"/>
    <property type="match status" value="1"/>
</dbReference>
<dbReference type="InterPro" id="IPR003593">
    <property type="entry name" value="AAA+_ATPase"/>
</dbReference>
<reference evidence="7 8" key="1">
    <citation type="journal article" date="2019" name="Mol. Biol. Evol.">
        <title>Blast fungal genomes show frequent chromosomal changes, gene gains and losses, and effector gene turnover.</title>
        <authorList>
            <person name="Gomez Luciano L.B."/>
            <person name="Jason Tsai I."/>
            <person name="Chuma I."/>
            <person name="Tosa Y."/>
            <person name="Chen Y.H."/>
            <person name="Li J.Y."/>
            <person name="Li M.Y."/>
            <person name="Jade Lu M.Y."/>
            <person name="Nakayashiki H."/>
            <person name="Li W.H."/>
        </authorList>
    </citation>
    <scope>NUCLEOTIDE SEQUENCE [LARGE SCALE GENOMIC DNA]</scope>
    <source>
        <strain evidence="7">MZ5-1-6</strain>
    </source>
</reference>
<keyword evidence="5" id="KW-0496">Mitochondrion</keyword>
<dbReference type="Gene3D" id="1.10.8.60">
    <property type="match status" value="1"/>
</dbReference>
<dbReference type="InterPro" id="IPR027417">
    <property type="entry name" value="P-loop_NTPase"/>
</dbReference>
<dbReference type="GO" id="GO:0005524">
    <property type="term" value="F:ATP binding"/>
    <property type="evidence" value="ECO:0007669"/>
    <property type="project" value="UniProtKB-KW"/>
</dbReference>
<dbReference type="InterPro" id="IPR051701">
    <property type="entry name" value="Mito_OM_Translocase_MSP1"/>
</dbReference>
<evidence type="ECO:0000256" key="1">
    <source>
        <dbReference type="ARBA" id="ARBA00004572"/>
    </source>
</evidence>
<protein>
    <submittedName>
        <fullName evidence="7">Uncharacterized protein</fullName>
    </submittedName>
</protein>
<dbReference type="EMBL" id="CP034207">
    <property type="protein sequence ID" value="QBZ61039.1"/>
    <property type="molecule type" value="Genomic_DNA"/>
</dbReference>
<evidence type="ECO:0000256" key="6">
    <source>
        <dbReference type="SAM" id="MobiDB-lite"/>
    </source>
</evidence>
<dbReference type="SMART" id="SM00382">
    <property type="entry name" value="AAA"/>
    <property type="match status" value="1"/>
</dbReference>
<feature type="compositionally biased region" description="Low complexity" evidence="6">
    <location>
        <begin position="66"/>
        <end position="76"/>
    </location>
</feature>
<dbReference type="PROSITE" id="PS00674">
    <property type="entry name" value="AAA"/>
    <property type="match status" value="1"/>
</dbReference>
<evidence type="ECO:0000313" key="8">
    <source>
        <dbReference type="Proteomes" id="UP000294847"/>
    </source>
</evidence>
<evidence type="ECO:0000256" key="4">
    <source>
        <dbReference type="ARBA" id="ARBA00022840"/>
    </source>
</evidence>
<name>A0A4P7NGG6_PYROR</name>
<evidence type="ECO:0000256" key="5">
    <source>
        <dbReference type="ARBA" id="ARBA00023128"/>
    </source>
</evidence>
<organism evidence="7 8">
    <name type="scientific">Pyricularia oryzae</name>
    <name type="common">Rice blast fungus</name>
    <name type="synonym">Magnaporthe oryzae</name>
    <dbReference type="NCBI Taxonomy" id="318829"/>
    <lineage>
        <taxon>Eukaryota</taxon>
        <taxon>Fungi</taxon>
        <taxon>Dikarya</taxon>
        <taxon>Ascomycota</taxon>
        <taxon>Pezizomycotina</taxon>
        <taxon>Sordariomycetes</taxon>
        <taxon>Sordariomycetidae</taxon>
        <taxon>Magnaporthales</taxon>
        <taxon>Pyriculariaceae</taxon>
        <taxon>Pyricularia</taxon>
    </lineage>
</organism>
<evidence type="ECO:0000256" key="3">
    <source>
        <dbReference type="ARBA" id="ARBA00022787"/>
    </source>
</evidence>
<keyword evidence="3" id="KW-1000">Mitochondrion outer membrane</keyword>
<evidence type="ECO:0000256" key="2">
    <source>
        <dbReference type="ARBA" id="ARBA00022741"/>
    </source>
</evidence>
<keyword evidence="3" id="KW-0472">Membrane</keyword>
<feature type="region of interest" description="Disordered" evidence="6">
    <location>
        <begin position="1"/>
        <end position="22"/>
    </location>
</feature>
<keyword evidence="2" id="KW-0547">Nucleotide-binding</keyword>
<feature type="region of interest" description="Disordered" evidence="6">
    <location>
        <begin position="66"/>
        <end position="123"/>
    </location>
</feature>
<dbReference type="InterPro" id="IPR041569">
    <property type="entry name" value="AAA_lid_3"/>
</dbReference>
<gene>
    <name evidence="7" type="ORF">PoMZ_07985</name>
</gene>
<accession>A0A4P7NGG6</accession>
<dbReference type="SUPFAM" id="SSF52540">
    <property type="entry name" value="P-loop containing nucleoside triphosphate hydrolases"/>
    <property type="match status" value="1"/>
</dbReference>
<dbReference type="GO" id="GO:0016887">
    <property type="term" value="F:ATP hydrolysis activity"/>
    <property type="evidence" value="ECO:0007669"/>
    <property type="project" value="InterPro"/>
</dbReference>
<dbReference type="Proteomes" id="UP000294847">
    <property type="component" value="Chromosome 4"/>
</dbReference>
<dbReference type="Pfam" id="PF00004">
    <property type="entry name" value="AAA"/>
    <property type="match status" value="1"/>
</dbReference>
<feature type="compositionally biased region" description="Pro residues" evidence="6">
    <location>
        <begin position="77"/>
        <end position="94"/>
    </location>
</feature>
<sequence>MHRAGSRAISARAVSGSRPPGLGLGRDLGLSAARCDVLNTAQRCIRLQCASDKSFPRTWSRLYSSSSPAAAAASPSAPDPPQESQPPMPPPDEPGAPFSPQDVSQFPPQPLRRSLRRAPRTTTSYPPVDLPSWFLDNYVTLAGEGLNYPADHCEKPHRLTEEMKRFREEGELSEGDDFGLEGYVAAFKKAADAIQSHRPSEPGLQDHIELALSMGGRVLAAGFSQVYFAQHRDMEQMFRGRREQQNALNRLKRHLIDRDLTHRSLGRHAQGHLVQDGIDLEAIGFKTAVTAELTAAASLASRTLPGSTRRPVPVLRTERFAGAPLTRAVVEKAVERIGVDVIHLDAHVLAEIIGKYLGQDPYMNKGPYTMLGLNIETLNSRVMATPAGGPMLPFGEADGDSGIDPLARTESVVVGPEAIKTLRRLFHGDTDNKPDGNRWDDLKLGHILEQMLTAPEIKRSTKSLPYKDVSRPTVVHLHNFTELHKIKEGSFIVSKLRATVDRLLREQHKHIVLVGSTSPITGRLTPRDFGRMVMQPNTDLEIHEYLFAQPIPEEVQRRVSADGLKQINLTNLANLMEAMLGEEVVFRLNDENMADSTSATDFERTVFDHTMLYRVATRLIAKQKAGEPKKVYNQDDLYAELLEWQENMWHDLRRNSGYMEGGKGPKNSNAFTRVRLGDDDLPKFGALRGFLGGHGADEGEANEEYDKYEKQLLTGLVRAEDIKTTWEDVVCSPETKESLQAMTSLVLTRPEAFSYGVLAKERIQGCLLYGPPGTGKTLMAKAIARESGANVLEVSAASINDKYHGESEKRVRAVFSLARKMSPAVIFLDEADALLGSRSNSRGRGGFRETLNQFLREWDGLTEMKTFVMVATNRPFDLDDAVLRRMPRRILVDLPLKEARLKILQVLLRDEHLDDSVSLDDISSRTEMCSGSDLKNICVAAAMEAVKDEIKARDTSPDPDSHVFPDHRTLTVDHFERALKQIGASISGDMDSLKAIRKFDERFGDAQGRGNQKARNVMGFAVGAVPSRSGDARVRRSDSA</sequence>
<dbReference type="GO" id="GO:0005741">
    <property type="term" value="C:mitochondrial outer membrane"/>
    <property type="evidence" value="ECO:0007669"/>
    <property type="project" value="UniProtKB-SubCell"/>
</dbReference>
<dbReference type="AlphaFoldDB" id="A0A4P7NGG6"/>